<evidence type="ECO:0000256" key="13">
    <source>
        <dbReference type="RuleBase" id="RU361118"/>
    </source>
</evidence>
<dbReference type="OMA" id="ISHRVYT"/>
<dbReference type="EMBL" id="CAEY01000384">
    <property type="status" value="NOT_ANNOTATED_CDS"/>
    <property type="molecule type" value="Genomic_DNA"/>
</dbReference>
<feature type="binding site" evidence="11">
    <location>
        <position position="190"/>
    </location>
    <ligand>
        <name>alpha-D-mannose 1-phosphate</name>
        <dbReference type="ChEBI" id="CHEBI:58409"/>
    </ligand>
</feature>
<dbReference type="UniPathway" id="UPA00126">
    <property type="reaction ID" value="UER00424"/>
</dbReference>
<keyword evidence="6 13" id="KW-0963">Cytoplasm</keyword>
<keyword evidence="9 13" id="KW-0413">Isomerase</keyword>
<dbReference type="SFLD" id="SFLDG01143">
    <property type="entry name" value="C2.B.3:_Phosphomannomutase_Lik"/>
    <property type="match status" value="1"/>
</dbReference>
<dbReference type="Pfam" id="PF03332">
    <property type="entry name" value="PMM"/>
    <property type="match status" value="1"/>
</dbReference>
<dbReference type="GO" id="GO:0005829">
    <property type="term" value="C:cytosol"/>
    <property type="evidence" value="ECO:0007669"/>
    <property type="project" value="TreeGrafter"/>
</dbReference>
<dbReference type="GO" id="GO:0009298">
    <property type="term" value="P:GDP-mannose biosynthetic process"/>
    <property type="evidence" value="ECO:0007669"/>
    <property type="project" value="UniProtKB-UniPathway"/>
</dbReference>
<dbReference type="InterPro" id="IPR023214">
    <property type="entry name" value="HAD_sf"/>
</dbReference>
<dbReference type="InterPro" id="IPR005002">
    <property type="entry name" value="PMM"/>
</dbReference>
<dbReference type="NCBIfam" id="TIGR01484">
    <property type="entry name" value="HAD-SF-IIB"/>
    <property type="match status" value="1"/>
</dbReference>
<feature type="binding site" evidence="12">
    <location>
        <position position="235"/>
    </location>
    <ligand>
        <name>Mg(2+)</name>
        <dbReference type="ChEBI" id="CHEBI:18420"/>
        <label>2</label>
    </ligand>
</feature>
<comment type="similarity">
    <text evidence="3 13">Belongs to the eukaryotic PMM family.</text>
</comment>
<feature type="binding site" evidence="12">
    <location>
        <position position="232"/>
    </location>
    <ligand>
        <name>Mg(2+)</name>
        <dbReference type="ChEBI" id="CHEBI:18420"/>
        <label>2</label>
    </ligand>
</feature>
<feature type="active site" description="Proton donor/acceptor" evidence="10">
    <location>
        <position position="14"/>
    </location>
</feature>
<comment type="function">
    <text evidence="13">Involved in the synthesis of the GDP-mannose and dolichol-phosphate-mannose required for a number of critical mannosyl transfer reactions.</text>
</comment>
<dbReference type="SUPFAM" id="SSF56784">
    <property type="entry name" value="HAD-like"/>
    <property type="match status" value="1"/>
</dbReference>
<comment type="cofactor">
    <cofactor evidence="12">
        <name>Mg(2+)</name>
        <dbReference type="ChEBI" id="CHEBI:18420"/>
    </cofactor>
</comment>
<sequence>MTKNERIVCLFDVDGTITPPRLPIDPKVDAFLQRLRTKVAVGLVGGSDLGKILEQLGYKSGTNKSEDVIAKYDYFFAENGLVAYKDGKLIHTESIISLLGELKLQMFINFALKYMSDLKLPKKRGTFIEFRNGLINICPVGRSCSQAEREEFAEYDQIHKIRETFIEALRSEFSGDFGLSFAIGGQISIDAYPVGWDKTYCLRFLPAKSFDKIYFFGDKTDEGGNDHEIFMDRRTIGFKVTSPEETIKKVSELFEVPIE</sequence>
<dbReference type="EC" id="5.4.2.8" evidence="5 13"/>
<feature type="binding site" evidence="12">
    <location>
        <position position="218"/>
    </location>
    <ligand>
        <name>Mg(2+)</name>
        <dbReference type="ChEBI" id="CHEBI:18420"/>
        <label>1</label>
    </ligand>
</feature>
<dbReference type="GO" id="GO:0006013">
    <property type="term" value="P:mannose metabolic process"/>
    <property type="evidence" value="ECO:0007669"/>
    <property type="project" value="TreeGrafter"/>
</dbReference>
<feature type="binding site" evidence="12">
    <location>
        <position position="230"/>
    </location>
    <ligand>
        <name>Mg(2+)</name>
        <dbReference type="ChEBI" id="CHEBI:18420"/>
        <label>2</label>
    </ligand>
</feature>
<evidence type="ECO:0000256" key="2">
    <source>
        <dbReference type="ARBA" id="ARBA00004699"/>
    </source>
</evidence>
<reference evidence="15" key="1">
    <citation type="submission" date="2011-08" db="EMBL/GenBank/DDBJ databases">
        <authorList>
            <person name="Rombauts S."/>
        </authorList>
    </citation>
    <scope>NUCLEOTIDE SEQUENCE</scope>
    <source>
        <strain evidence="15">London</strain>
    </source>
</reference>
<feature type="binding site" evidence="11">
    <location>
        <position position="131"/>
    </location>
    <ligand>
        <name>alpha-D-mannose 1-phosphate</name>
        <dbReference type="ChEBI" id="CHEBI:58409"/>
    </ligand>
</feature>
<keyword evidence="15" id="KW-1185">Reference proteome</keyword>
<feature type="binding site" evidence="11">
    <location>
        <position position="142"/>
    </location>
    <ligand>
        <name>alpha-D-mannose 1-phosphate</name>
        <dbReference type="ChEBI" id="CHEBI:58409"/>
    </ligand>
</feature>
<organism evidence="14 15">
    <name type="scientific">Tetranychus urticae</name>
    <name type="common">Two-spotted spider mite</name>
    <dbReference type="NCBI Taxonomy" id="32264"/>
    <lineage>
        <taxon>Eukaryota</taxon>
        <taxon>Metazoa</taxon>
        <taxon>Ecdysozoa</taxon>
        <taxon>Arthropoda</taxon>
        <taxon>Chelicerata</taxon>
        <taxon>Arachnida</taxon>
        <taxon>Acari</taxon>
        <taxon>Acariformes</taxon>
        <taxon>Trombidiformes</taxon>
        <taxon>Prostigmata</taxon>
        <taxon>Eleutherengona</taxon>
        <taxon>Raphignathae</taxon>
        <taxon>Tetranychoidea</taxon>
        <taxon>Tetranychidae</taxon>
        <taxon>Tetranychus</taxon>
    </lineage>
</organism>
<dbReference type="Gene3D" id="3.40.50.1000">
    <property type="entry name" value="HAD superfamily/HAD-like"/>
    <property type="match status" value="1"/>
</dbReference>
<comment type="subunit">
    <text evidence="4 13">Homodimer.</text>
</comment>
<evidence type="ECO:0000256" key="12">
    <source>
        <dbReference type="PIRSR" id="PIRSR605002-3"/>
    </source>
</evidence>
<evidence type="ECO:0000313" key="15">
    <source>
        <dbReference type="Proteomes" id="UP000015104"/>
    </source>
</evidence>
<dbReference type="EnsemblMetazoa" id="tetur18g02660.1">
    <property type="protein sequence ID" value="tetur18g02660.1"/>
    <property type="gene ID" value="tetur18g02660"/>
</dbReference>
<comment type="subcellular location">
    <subcellularLocation>
        <location evidence="1 13">Cytoplasm</location>
    </subcellularLocation>
</comment>
<dbReference type="GO" id="GO:0004615">
    <property type="term" value="F:phosphomannomutase activity"/>
    <property type="evidence" value="ECO:0007669"/>
    <property type="project" value="UniProtKB-EC"/>
</dbReference>
<dbReference type="STRING" id="32264.T1KR88"/>
<evidence type="ECO:0000313" key="14">
    <source>
        <dbReference type="EnsemblMetazoa" id="tetur18g02660.1"/>
    </source>
</evidence>
<gene>
    <name evidence="14" type="primary">107366430</name>
</gene>
<keyword evidence="7 12" id="KW-0479">Metal-binding</keyword>
<comment type="pathway">
    <text evidence="2 13">Nucleotide-sugar biosynthesis; GDP-alpha-D-mannose biosynthesis; alpha-D-mannose 1-phosphate from D-fructose 6-phosphate: step 2/2.</text>
</comment>
<dbReference type="HOGENOM" id="CLU_065642_0_1_1"/>
<evidence type="ECO:0000256" key="8">
    <source>
        <dbReference type="ARBA" id="ARBA00022842"/>
    </source>
</evidence>
<protein>
    <recommendedName>
        <fullName evidence="5 13">Phosphomannomutase</fullName>
        <ecNumber evidence="5 13">5.4.2.8</ecNumber>
    </recommendedName>
</protein>
<dbReference type="SFLD" id="SFLDG01140">
    <property type="entry name" value="C2.B:_Phosphomannomutase_and_P"/>
    <property type="match status" value="1"/>
</dbReference>
<dbReference type="FunFam" id="3.30.1240.20:FF:000001">
    <property type="entry name" value="Phosphomannomutase"/>
    <property type="match status" value="1"/>
</dbReference>
<name>T1KR88_TETUR</name>
<dbReference type="InterPro" id="IPR036412">
    <property type="entry name" value="HAD-like_sf"/>
</dbReference>
<evidence type="ECO:0000256" key="9">
    <source>
        <dbReference type="ARBA" id="ARBA00023235"/>
    </source>
</evidence>
<evidence type="ECO:0000256" key="6">
    <source>
        <dbReference type="ARBA" id="ARBA00022490"/>
    </source>
</evidence>
<evidence type="ECO:0000256" key="4">
    <source>
        <dbReference type="ARBA" id="ARBA00011738"/>
    </source>
</evidence>
<dbReference type="Gene3D" id="3.30.1240.20">
    <property type="match status" value="1"/>
</dbReference>
<proteinExistence type="inferred from homology"/>
<dbReference type="OrthoDB" id="10264771at2759"/>
<dbReference type="GO" id="GO:0006487">
    <property type="term" value="P:protein N-linked glycosylation"/>
    <property type="evidence" value="ECO:0007669"/>
    <property type="project" value="TreeGrafter"/>
</dbReference>
<feature type="active site" description="Nucleophile" evidence="10">
    <location>
        <position position="12"/>
    </location>
</feature>
<dbReference type="eggNOG" id="KOG3189">
    <property type="taxonomic scope" value="Eukaryota"/>
</dbReference>
<evidence type="ECO:0000256" key="5">
    <source>
        <dbReference type="ARBA" id="ARBA00012730"/>
    </source>
</evidence>
<dbReference type="KEGG" id="tut:107366430"/>
<dbReference type="Proteomes" id="UP000015104">
    <property type="component" value="Unassembled WGS sequence"/>
</dbReference>
<dbReference type="SFLD" id="SFLDF00445">
    <property type="entry name" value="alpha-phosphomannomutase"/>
    <property type="match status" value="1"/>
</dbReference>
<dbReference type="PANTHER" id="PTHR10466">
    <property type="entry name" value="PHOSPHOMANNOMUTASE"/>
    <property type="match status" value="1"/>
</dbReference>
<dbReference type="CDD" id="cd02585">
    <property type="entry name" value="HAD_PMM"/>
    <property type="match status" value="1"/>
</dbReference>
<keyword evidence="8 12" id="KW-0460">Magnesium</keyword>
<accession>T1KR88</accession>
<evidence type="ECO:0000256" key="11">
    <source>
        <dbReference type="PIRSR" id="PIRSR605002-2"/>
    </source>
</evidence>
<feature type="binding site" evidence="11">
    <location>
        <position position="149"/>
    </location>
    <ligand>
        <name>alpha-D-mannose 1-phosphate</name>
        <dbReference type="ChEBI" id="CHEBI:58409"/>
    </ligand>
</feature>
<dbReference type="InterPro" id="IPR006379">
    <property type="entry name" value="HAD-SF_hydro_IIB"/>
</dbReference>
<feature type="binding site" evidence="12">
    <location>
        <position position="14"/>
    </location>
    <ligand>
        <name>Mg(2+)</name>
        <dbReference type="ChEBI" id="CHEBI:18420"/>
        <label>1</label>
    </ligand>
</feature>
<evidence type="ECO:0000256" key="1">
    <source>
        <dbReference type="ARBA" id="ARBA00004496"/>
    </source>
</evidence>
<evidence type="ECO:0000256" key="7">
    <source>
        <dbReference type="ARBA" id="ARBA00022723"/>
    </source>
</evidence>
<comment type="catalytic activity">
    <reaction evidence="13">
        <text>alpha-D-mannose 1-phosphate = D-mannose 6-phosphate</text>
        <dbReference type="Rhea" id="RHEA:11140"/>
        <dbReference type="ChEBI" id="CHEBI:58409"/>
        <dbReference type="ChEBI" id="CHEBI:58735"/>
        <dbReference type="EC" id="5.4.2.8"/>
    </reaction>
</comment>
<dbReference type="SFLD" id="SFLDS00003">
    <property type="entry name" value="Haloacid_Dehalogenase"/>
    <property type="match status" value="1"/>
</dbReference>
<evidence type="ECO:0000256" key="3">
    <source>
        <dbReference type="ARBA" id="ARBA00009736"/>
    </source>
</evidence>
<feature type="binding site" evidence="12">
    <location>
        <position position="12"/>
    </location>
    <ligand>
        <name>Mg(2+)</name>
        <dbReference type="ChEBI" id="CHEBI:18420"/>
        <label>1</label>
    </ligand>
</feature>
<dbReference type="AlphaFoldDB" id="T1KR88"/>
<dbReference type="GO" id="GO:0046872">
    <property type="term" value="F:metal ion binding"/>
    <property type="evidence" value="ECO:0007669"/>
    <property type="project" value="UniProtKB-KW"/>
</dbReference>
<evidence type="ECO:0000256" key="10">
    <source>
        <dbReference type="PIRSR" id="PIRSR605002-1"/>
    </source>
</evidence>
<dbReference type="PANTHER" id="PTHR10466:SF0">
    <property type="entry name" value="PHOSPHOMANNOMUTASE"/>
    <property type="match status" value="1"/>
</dbReference>
<dbReference type="InterPro" id="IPR043169">
    <property type="entry name" value="PMM_cap"/>
</dbReference>
<feature type="binding site" evidence="11">
    <location>
        <position position="21"/>
    </location>
    <ligand>
        <name>alpha-D-mannose 1-phosphate</name>
        <dbReference type="ChEBI" id="CHEBI:58409"/>
    </ligand>
</feature>
<feature type="binding site" evidence="11">
    <location>
        <position position="188"/>
    </location>
    <ligand>
        <name>alpha-D-mannose 1-phosphate</name>
        <dbReference type="ChEBI" id="CHEBI:58409"/>
    </ligand>
</feature>
<reference evidence="14" key="2">
    <citation type="submission" date="2015-06" db="UniProtKB">
        <authorList>
            <consortium name="EnsemblMetazoa"/>
        </authorList>
    </citation>
    <scope>IDENTIFICATION</scope>
</reference>